<protein>
    <submittedName>
        <fullName evidence="1">Uncharacterized protein</fullName>
    </submittedName>
</protein>
<gene>
    <name evidence="1" type="ORF">ACFSB2_02105</name>
</gene>
<dbReference type="EMBL" id="JBHUCX010000005">
    <property type="protein sequence ID" value="MFD1673506.1"/>
    <property type="molecule type" value="Genomic_DNA"/>
</dbReference>
<dbReference type="Proteomes" id="UP001597079">
    <property type="component" value="Unassembled WGS sequence"/>
</dbReference>
<organism evidence="1 2">
    <name type="scientific">Alicyclobacillus fodiniaquatilis</name>
    <dbReference type="NCBI Taxonomy" id="1661150"/>
    <lineage>
        <taxon>Bacteria</taxon>
        <taxon>Bacillati</taxon>
        <taxon>Bacillota</taxon>
        <taxon>Bacilli</taxon>
        <taxon>Bacillales</taxon>
        <taxon>Alicyclobacillaceae</taxon>
        <taxon>Alicyclobacillus</taxon>
    </lineage>
</organism>
<evidence type="ECO:0000313" key="2">
    <source>
        <dbReference type="Proteomes" id="UP001597079"/>
    </source>
</evidence>
<name>A0ABW4JD08_9BACL</name>
<keyword evidence="2" id="KW-1185">Reference proteome</keyword>
<sequence length="65" mass="7165">MSLHDGGCAFGHGPLYYVIGIPVQNLMLKIMQAVDSEQDILILQIGVEAMMVSNNKSENLYNKVL</sequence>
<proteinExistence type="predicted"/>
<comment type="caution">
    <text evidence="1">The sequence shown here is derived from an EMBL/GenBank/DDBJ whole genome shotgun (WGS) entry which is preliminary data.</text>
</comment>
<reference evidence="2" key="1">
    <citation type="journal article" date="2019" name="Int. J. Syst. Evol. Microbiol.">
        <title>The Global Catalogue of Microorganisms (GCM) 10K type strain sequencing project: providing services to taxonomists for standard genome sequencing and annotation.</title>
        <authorList>
            <consortium name="The Broad Institute Genomics Platform"/>
            <consortium name="The Broad Institute Genome Sequencing Center for Infectious Disease"/>
            <person name="Wu L."/>
            <person name="Ma J."/>
        </authorList>
    </citation>
    <scope>NUCLEOTIDE SEQUENCE [LARGE SCALE GENOMIC DNA]</scope>
    <source>
        <strain evidence="2">CGMCC 1.12286</strain>
    </source>
</reference>
<dbReference type="RefSeq" id="WP_377940926.1">
    <property type="nucleotide sequence ID" value="NZ_JBHUCX010000005.1"/>
</dbReference>
<accession>A0ABW4JD08</accession>
<evidence type="ECO:0000313" key="1">
    <source>
        <dbReference type="EMBL" id="MFD1673506.1"/>
    </source>
</evidence>